<evidence type="ECO:0000313" key="23">
    <source>
        <dbReference type="Proteomes" id="UP000097781"/>
    </source>
</evidence>
<feature type="transmembrane region" description="Helical" evidence="2">
    <location>
        <begin position="245"/>
        <end position="265"/>
    </location>
</feature>
<dbReference type="Proteomes" id="UP000173990">
    <property type="component" value="Segment"/>
</dbReference>
<evidence type="ECO:0000313" key="34">
    <source>
        <dbReference type="Proteomes" id="UP000166552"/>
    </source>
</evidence>
<proteinExistence type="predicted"/>
<feature type="compositionally biased region" description="Polar residues" evidence="1">
    <location>
        <begin position="91"/>
        <end position="109"/>
    </location>
</feature>
<reference evidence="29 35" key="6">
    <citation type="journal article" date="2012" name="Virus Genes">
        <title>Genome sequence comparison of two United States live attenuated vaccines of infectious laryngotracheitis virus (ILTV).</title>
        <authorList>
            <person name="Chandra Y.G."/>
            <person name="Lee J."/>
            <person name="Kong B.W."/>
        </authorList>
    </citation>
    <scope>NUCLEOTIDE SEQUENCE [LARGE SCALE GENOMIC DNA]</scope>
    <source>
        <strain evidence="5">Vaccine Laryngo Vac</strain>
        <strain evidence="4">Vaccine LT Blen</strain>
    </source>
</reference>
<dbReference type="Proteomes" id="UP000124840">
    <property type="component" value="Segment"/>
</dbReference>
<reference evidence="11" key="3">
    <citation type="submission" date="2011-09" db="EMBL/GenBank/DDBJ databases">
        <authorList>
            <person name="Lee S.-W."/>
            <person name="Markham P.F."/>
            <person name="Coppo M.J.C."/>
            <person name="Legione A.R."/>
            <person name="Markham J.F."/>
            <person name="Noormohammadi A.H."/>
            <person name="Browning G.F."/>
            <person name="Ficorilli N.P."/>
            <person name="Hartley C.A."/>
            <person name="Devlin J.M."/>
        </authorList>
    </citation>
    <scope>NUCLEOTIDE SEQUENCE</scope>
    <source>
        <strain evidence="11">ACC78</strain>
        <strain evidence="12">CL9</strain>
    </source>
</reference>
<dbReference type="EMBL" id="JN804827">
    <property type="protein sequence ID" value="AFN01985.1"/>
    <property type="molecule type" value="Genomic_DNA"/>
</dbReference>
<name>F5B4Q4_ILTV</name>
<evidence type="ECO:0000313" key="6">
    <source>
        <dbReference type="EMBL" id="AFD36466.1"/>
    </source>
</evidence>
<dbReference type="EMBL" id="JN580313">
    <property type="protein sequence ID" value="AFM36288.1"/>
    <property type="molecule type" value="Genomic_DNA"/>
</dbReference>
<evidence type="ECO:0000313" key="20">
    <source>
        <dbReference type="EMBL" id="AJR27709.1"/>
    </source>
</evidence>
<evidence type="ECO:0000313" key="16">
    <source>
        <dbReference type="EMBL" id="AGN48313.1"/>
    </source>
</evidence>
<evidence type="ECO:0000313" key="25">
    <source>
        <dbReference type="Proteomes" id="UP000101568"/>
    </source>
</evidence>
<dbReference type="Proteomes" id="UP000168685">
    <property type="component" value="Segment"/>
</dbReference>
<reference evidence="31 32" key="10">
    <citation type="journal article" date="2013" name="Virology">
        <title>Genomic sequence analysis of the United States infectious laryngotracheitis vaccine strains chicken embryo origin (CEO) and tissue culture origin (TCO).</title>
        <authorList>
            <person name="Garcia M."/>
            <person name="Volkening J."/>
            <person name="Riblet S."/>
            <person name="Spatz S."/>
        </authorList>
    </citation>
    <scope>NUCLEOTIDE SEQUENCE [LARGE SCALE GENOMIC DNA]</scope>
    <source>
        <strain evidence="9">CEO high passage</strain>
        <strain evidence="10">CEO low passage</strain>
        <strain evidence="8">CEO TRVX</strain>
    </source>
</reference>
<dbReference type="Proteomes" id="UP000127603">
    <property type="component" value="Segment"/>
</dbReference>
<feature type="compositionally biased region" description="Low complexity" evidence="1">
    <location>
        <begin position="130"/>
        <end position="152"/>
    </location>
</feature>
<keyword evidence="2" id="KW-1133">Transmembrane helix</keyword>
<dbReference type="EMBL" id="JN580316">
    <property type="protein sequence ID" value="AFM36523.1"/>
    <property type="molecule type" value="Genomic_DNA"/>
</dbReference>
<dbReference type="Proteomes" id="UP000101568">
    <property type="component" value="Segment"/>
</dbReference>
<evidence type="ECO:0000313" key="8">
    <source>
        <dbReference type="EMBL" id="AFM36288.1"/>
    </source>
</evidence>
<dbReference type="EMBL" id="JX458824">
    <property type="protein sequence ID" value="AGN48313.1"/>
    <property type="molecule type" value="Genomic_DNA"/>
</dbReference>
<organismHost>
    <name type="scientific">Gallus gallus</name>
    <name type="common">Chicken</name>
    <dbReference type="NCBI Taxonomy" id="9031"/>
</organismHost>
<evidence type="ECO:0000313" key="14">
    <source>
        <dbReference type="EMBL" id="AGC23114.1"/>
    </source>
</evidence>
<dbReference type="EMBL" id="JQ083494">
    <property type="protein sequence ID" value="AEW67827.1"/>
    <property type="molecule type" value="Genomic_DNA"/>
</dbReference>
<evidence type="ECO:0000313" key="32">
    <source>
        <dbReference type="Proteomes" id="UP000142565"/>
    </source>
</evidence>
<dbReference type="Proteomes" id="UP000166552">
    <property type="component" value="Segment"/>
</dbReference>
<dbReference type="EMBL" id="JN804826">
    <property type="protein sequence ID" value="AFN01906.1"/>
    <property type="molecule type" value="Genomic_DNA"/>
</dbReference>
<dbReference type="EMBL" id="KP677882">
    <property type="protein sequence ID" value="AJR27551.1"/>
    <property type="molecule type" value="Genomic_DNA"/>
</dbReference>
<dbReference type="EMBL" id="KP677881">
    <property type="protein sequence ID" value="AJR27472.1"/>
    <property type="molecule type" value="Genomic_DNA"/>
</dbReference>
<dbReference type="Proteomes" id="UP000139998">
    <property type="component" value="Segment"/>
</dbReference>
<dbReference type="Proteomes" id="UP000115495">
    <property type="component" value="Segment"/>
</dbReference>
<evidence type="ECO:0000313" key="11">
    <source>
        <dbReference type="EMBL" id="AFN01906.1"/>
    </source>
</evidence>
<dbReference type="Proteomes" id="UP000105066">
    <property type="component" value="Segment"/>
</dbReference>
<keyword evidence="2" id="KW-0812">Transmembrane</keyword>
<evidence type="ECO:0000313" key="19">
    <source>
        <dbReference type="EMBL" id="AJR27630.1"/>
    </source>
</evidence>
<dbReference type="Proteomes" id="UP000100421">
    <property type="component" value="Segment"/>
</dbReference>
<evidence type="ECO:0000313" key="4">
    <source>
        <dbReference type="EMBL" id="AEW67748.1"/>
    </source>
</evidence>
<evidence type="ECO:0000313" key="9">
    <source>
        <dbReference type="EMBL" id="AFM36523.1"/>
    </source>
</evidence>
<protein>
    <submittedName>
        <fullName evidence="3">Membrane protein UL56</fullName>
    </submittedName>
    <submittedName>
        <fullName evidence="6">UL56 protein</fullName>
    </submittedName>
</protein>
<dbReference type="EMBL" id="HQ630064">
    <property type="protein sequence ID" value="AEB97296.1"/>
    <property type="molecule type" value="Genomic_DNA"/>
</dbReference>
<evidence type="ECO:0000313" key="31">
    <source>
        <dbReference type="Proteomes" id="UP000140289"/>
    </source>
</evidence>
<dbReference type="EMBL" id="KP677885">
    <property type="protein sequence ID" value="AJR27788.1"/>
    <property type="molecule type" value="Genomic_DNA"/>
</dbReference>
<evidence type="ECO:0000313" key="13">
    <source>
        <dbReference type="EMBL" id="AGC23035.1"/>
    </source>
</evidence>
<dbReference type="EMBL" id="JQ083493">
    <property type="protein sequence ID" value="AEW67748.1"/>
    <property type="molecule type" value="Genomic_DNA"/>
</dbReference>
<feature type="compositionally biased region" description="Basic residues" evidence="1">
    <location>
        <begin position="215"/>
        <end position="224"/>
    </location>
</feature>
<dbReference type="EMBL" id="JX646899">
    <property type="protein sequence ID" value="AGC23114.1"/>
    <property type="molecule type" value="Genomic_DNA"/>
</dbReference>
<evidence type="ECO:0000313" key="26">
    <source>
        <dbReference type="Proteomes" id="UP000105066"/>
    </source>
</evidence>
<evidence type="ECO:0000313" key="3">
    <source>
        <dbReference type="EMBL" id="AEB97296.1"/>
    </source>
</evidence>
<reference evidence="22" key="12">
    <citation type="journal article" date="2020" name="Vet. Microbiol.">
        <title>Glycoprotein-C-gene-deleted recombinant infectious laryngotracheitis virus expressing a genotype VII Newcastle disease virus fusion protein protects against virulent infectious laryngotracheitis virus and Newcastle disease virus.</title>
        <authorList>
            <person name="Wei X."/>
            <person name="Shao Y."/>
            <person name="Han Z."/>
            <person name="Sun J."/>
            <person name="Liu S."/>
        </authorList>
    </citation>
    <scope>NUCLEOTIDE SEQUENCE</scope>
    <source>
        <strain evidence="22">Ck/CH/LHLJ/120305</strain>
    </source>
</reference>
<reference evidence="33 34" key="5">
    <citation type="journal article" date="2012" name="Virus Genes">
        <title>Comparative full genome analysis of four infectious laryngotracheitis virus (Gallid herpesvirus-1) virulent isolates from the United States.</title>
        <authorList>
            <person name="Spatz S.J."/>
            <person name="Volkening J.D."/>
            <person name="Keeler C.L."/>
            <person name="Kutish G.F."/>
            <person name="Riblet S.M."/>
            <person name="Boettger C.M."/>
            <person name="Clark K.F."/>
            <person name="Zsak L."/>
            <person name="Afonso C.L."/>
            <person name="Mundt E.S."/>
            <person name="Rock D.L."/>
            <person name="Garcia M."/>
        </authorList>
    </citation>
    <scope>NUCLEOTIDE SEQUENCE [LARGE SCALE GENOMIC DNA]</scope>
    <source>
        <strain evidence="6">1874C5</strain>
        <strain evidence="7">63140/C/08/BR</strain>
    </source>
</reference>
<evidence type="ECO:0000313" key="22">
    <source>
        <dbReference type="EMBL" id="QOJ44318.1"/>
    </source>
</evidence>
<reference evidence="15" key="7">
    <citation type="submission" date="2012-08" db="EMBL/GenBank/DDBJ databases">
        <title>Molecular characterization of the Taiwan isolate of Dahlia common mosaic virus (DCMV-TW).</title>
        <authorList>
            <person name="Chao H."/>
            <person name="Chen Y."/>
        </authorList>
    </citation>
    <scope>NUCLEOTIDE SEQUENCE</scope>
    <source>
        <strain evidence="16">K317</strain>
        <strain evidence="15">WG</strain>
    </source>
</reference>
<evidence type="ECO:0000313" key="24">
    <source>
        <dbReference type="Proteomes" id="UP000100421"/>
    </source>
</evidence>
<feature type="compositionally biased region" description="Pro residues" evidence="1">
    <location>
        <begin position="163"/>
        <end position="172"/>
    </location>
</feature>
<dbReference type="Proteomes" id="UP000148452">
    <property type="component" value="Segment"/>
</dbReference>
<feature type="compositionally biased region" description="Basic and acidic residues" evidence="1">
    <location>
        <begin position="31"/>
        <end position="41"/>
    </location>
</feature>
<dbReference type="Proteomes" id="UP000156266">
    <property type="component" value="Segment"/>
</dbReference>
<evidence type="ECO:0000313" key="12">
    <source>
        <dbReference type="EMBL" id="AFN01985.1"/>
    </source>
</evidence>
<accession>F5B4Q4</accession>
<evidence type="ECO:0000313" key="33">
    <source>
        <dbReference type="Proteomes" id="UP000156266"/>
    </source>
</evidence>
<dbReference type="EMBL" id="JN542533">
    <property type="protein sequence ID" value="AFD36466.1"/>
    <property type="molecule type" value="Genomic_DNA"/>
</dbReference>
<reference evidence="23 26" key="11">
    <citation type="journal article" date="2016" name="PLoS ONE">
        <title>Full Genome Sequence-Based Comparative Study of Wild-Type and Vaccine Strains of Infectious Laryngotracheitis Virus from Italy.</title>
        <authorList>
            <person name="Piccirillo A."/>
            <person name="Lavezzo E."/>
            <person name="Niero G."/>
            <person name="Moreno A."/>
            <person name="Massi P."/>
            <person name="Franchin E."/>
            <person name="Toppo S."/>
            <person name="Salata C."/>
            <person name="Palu G."/>
        </authorList>
    </citation>
    <scope>NUCLEOTIDE SEQUENCE [LARGE SCALE GENOMIC DNA]</scope>
    <source>
        <strain evidence="19">193435/07</strain>
        <strain evidence="21">4787/80</strain>
        <strain evidence="20">757/11</strain>
        <strain evidence="17">Nobilis Laringovac</strain>
        <strain evidence="18">Poulvac ILT</strain>
    </source>
</reference>
<reference evidence="27" key="8">
    <citation type="submission" date="2012-08" db="EMBL/GenBank/DDBJ databases">
        <authorList>
            <person name="Xu Y.-L."/>
            <person name="He P."/>
            <person name="Zhang L."/>
            <person name="Dong S.-L."/>
            <person name="Li F."/>
        </authorList>
    </citation>
    <scope>NUCLEOTIDE SEQUENCE [LARGE SCALE GENOMIC DNA]</scope>
</reference>
<feature type="compositionally biased region" description="Polar residues" evidence="1">
    <location>
        <begin position="117"/>
        <end position="129"/>
    </location>
</feature>
<dbReference type="EMBL" id="MT876619">
    <property type="protein sequence ID" value="QOJ44318.1"/>
    <property type="molecule type" value="Genomic_DNA"/>
</dbReference>
<evidence type="ECO:0000313" key="35">
    <source>
        <dbReference type="Proteomes" id="UP000168685"/>
    </source>
</evidence>
<evidence type="ECO:0000256" key="2">
    <source>
        <dbReference type="SAM" id="Phobius"/>
    </source>
</evidence>
<gene>
    <name evidence="3" type="primary">UL56</name>
    <name evidence="4" type="ORF">GaHV1LT_gp1</name>
    <name evidence="5" type="ORF">GaHV1LV_gp1</name>
    <name evidence="3" type="ORF">ILTV_ORF1</name>
    <name evidence="16" type="ORF">ILTVK317_ORF1</name>
    <name evidence="15" type="ORF">ILTVWG_ORF1</name>
</gene>
<dbReference type="EMBL" id="KP677884">
    <property type="protein sequence ID" value="AJR27709.1"/>
    <property type="molecule type" value="Genomic_DNA"/>
</dbReference>
<feature type="region of interest" description="Disordered" evidence="1">
    <location>
        <begin position="1"/>
        <end position="224"/>
    </location>
</feature>
<dbReference type="Proteomes" id="UP000140289">
    <property type="component" value="Genome"/>
</dbReference>
<dbReference type="Proteomes" id="UP000097781">
    <property type="component" value="Segment"/>
</dbReference>
<keyword evidence="2" id="KW-0472">Membrane</keyword>
<dbReference type="Proteomes" id="UP000153636">
    <property type="component" value="Segment"/>
</dbReference>
<evidence type="ECO:0000313" key="17">
    <source>
        <dbReference type="EMBL" id="AJR27472.1"/>
    </source>
</evidence>
<evidence type="ECO:0000313" key="29">
    <source>
        <dbReference type="Proteomes" id="UP000133962"/>
    </source>
</evidence>
<reference evidence="30 36" key="9">
    <citation type="journal article" date="2013" name="PLoS ONE">
        <title>Phylogenetic and Molecular Epidemiological Studies Reveal Evidence of Multiple Past Recombination Events between Infectious Laryngotracheitis Viruses.</title>
        <authorList>
            <person name="Lee S.-W."/>
            <person name="Devlin J.M."/>
            <person name="Markham J.F."/>
            <person name="Noormohammadi A.H."/>
            <person name="Browning G.F."/>
            <person name="Ficorilli N.P."/>
            <person name="Hartley C.A."/>
            <person name="Markham P.F."/>
        </authorList>
    </citation>
    <scope>NUCLEOTIDE SEQUENCE [LARGE SCALE GENOMIC DNA]</scope>
    <source>
        <strain evidence="14">CSW-1</strain>
        <strain evidence="13">V1-99</strain>
    </source>
</reference>
<evidence type="ECO:0000313" key="27">
    <source>
        <dbReference type="Proteomes" id="UP000124840"/>
    </source>
</evidence>
<reference evidence="24 25" key="4">
    <citation type="journal article" date="2012" name="Science">
        <title>Attenuated vaccines can recombine to form virulent field viruses.</title>
        <authorList>
            <person name="Lee S.W."/>
            <person name="Markham P.F."/>
            <person name="Coppo M.J."/>
            <person name="Legione A.R."/>
            <person name="Markham J.F."/>
            <person name="Noormohammadi A.H."/>
            <person name="Browning G.F."/>
            <person name="Ficorilli N."/>
            <person name="Hartley C.A."/>
            <person name="Devlin J.M."/>
        </authorList>
    </citation>
    <scope>NUCLEOTIDE SEQUENCE [LARGE SCALE GENOMIC DNA]</scope>
    <source>
        <strain evidence="11">ACC78</strain>
        <strain evidence="12">CL9</strain>
    </source>
</reference>
<evidence type="ECO:0000313" key="5">
    <source>
        <dbReference type="EMBL" id="AEW67827.1"/>
    </source>
</evidence>
<sequence>MSSEDTSGFLTPPASDDDTDPSEPPPNLWDPHQDDFPRDADSPNPLFYPWDDSVNNTGDTGSNEDDYVDMGGVGGSEDYEDLGTGGDSDYDNVSTATGGTWFPSLTSWSSEDHGPTSPENPMQQLQVTIQQDSDPQQEPDPQQVPGLQQEPDPQQDPREPRDPPPYSPPPEDPFGLSPFTSGMGGFGPPWRWPQPPSYDEAMGDGPFTTTGGRRPCSRRRGRRRSRGRSRRRNWCAAKLCSEACLWHLFWVGVALMCWWLLYLILRIVWGQTPG</sequence>
<dbReference type="EMBL" id="JX458823">
    <property type="protein sequence ID" value="AGN48234.1"/>
    <property type="molecule type" value="Genomic_DNA"/>
</dbReference>
<evidence type="ECO:0000313" key="18">
    <source>
        <dbReference type="EMBL" id="AJR27551.1"/>
    </source>
</evidence>
<evidence type="ECO:0000313" key="30">
    <source>
        <dbReference type="Proteomes" id="UP000139998"/>
    </source>
</evidence>
<reference evidence="6" key="2">
    <citation type="submission" date="2011-08" db="EMBL/GenBank/DDBJ databases">
        <authorList>
            <person name="Spatz S."/>
        </authorList>
    </citation>
    <scope>NUCLEOTIDE SEQUENCE</scope>
    <source>
        <strain evidence="6">1874C5</strain>
        <strain evidence="7">63140/C/08/BR</strain>
    </source>
</reference>
<organism evidence="3 28">
    <name type="scientific">Infectious laryngotracheitis virus</name>
    <name type="common">ILTV</name>
    <name type="synonym">Gallid herpesvirus 1</name>
    <dbReference type="NCBI Taxonomy" id="10386"/>
    <lineage>
        <taxon>Viruses</taxon>
        <taxon>Duplodnaviria</taxon>
        <taxon>Heunggongvirae</taxon>
        <taxon>Peploviricota</taxon>
        <taxon>Herviviricetes</taxon>
        <taxon>Herpesvirales</taxon>
        <taxon>Orthoherpesviridae</taxon>
        <taxon>Alphaherpesvirinae</taxon>
        <taxon>Iltovirus</taxon>
        <taxon>Iltovirus gallidalpha1</taxon>
    </lineage>
</organism>
<dbReference type="Proteomes" id="UP000165693">
    <property type="component" value="Genome"/>
</dbReference>
<evidence type="ECO:0000313" key="36">
    <source>
        <dbReference type="Proteomes" id="UP000173990"/>
    </source>
</evidence>
<dbReference type="Proteomes" id="UP000142565">
    <property type="component" value="Segment"/>
</dbReference>
<evidence type="ECO:0000313" key="10">
    <source>
        <dbReference type="EMBL" id="AFM36602.1"/>
    </source>
</evidence>
<evidence type="ECO:0000313" key="7">
    <source>
        <dbReference type="EMBL" id="AFD36703.1"/>
    </source>
</evidence>
<reference evidence="3 28" key="1">
    <citation type="journal article" date="2011" name="BMC Genomics">
        <title>First complete genome sequence of infectious laryngotracheitis virus.</title>
        <authorList>
            <person name="Lee S.-W."/>
            <person name="Markham P.F."/>
            <person name="Markham J.F."/>
            <person name="Petermann I."/>
            <person name="Noormohammadi A.H."/>
            <person name="Browning G.F."/>
            <person name="Ficorilli N.P."/>
            <person name="Hartley C.A."/>
            <person name="Devlin J.M."/>
        </authorList>
    </citation>
    <scope>NUCLEOTIDE SEQUENCE [LARGE SCALE GENOMIC DNA]</scope>
    <source>
        <strain evidence="3">Live attenuated Serva</strain>
    </source>
</reference>
<evidence type="ECO:0000256" key="1">
    <source>
        <dbReference type="SAM" id="MobiDB-lite"/>
    </source>
</evidence>
<evidence type="ECO:0000313" key="28">
    <source>
        <dbReference type="Proteomes" id="UP000127603"/>
    </source>
</evidence>
<dbReference type="EMBL" id="JX646898">
    <property type="protein sequence ID" value="AGC23035.1"/>
    <property type="molecule type" value="Genomic_DNA"/>
</dbReference>
<dbReference type="EMBL" id="JN542536">
    <property type="protein sequence ID" value="AFD36703.1"/>
    <property type="molecule type" value="Genomic_DNA"/>
</dbReference>
<evidence type="ECO:0000313" key="21">
    <source>
        <dbReference type="EMBL" id="AJR27788.1"/>
    </source>
</evidence>
<dbReference type="Proteomes" id="UP000133962">
    <property type="component" value="Segment"/>
</dbReference>
<dbReference type="EMBL" id="JN580317">
    <property type="protein sequence ID" value="AFM36602.1"/>
    <property type="molecule type" value="Genomic_DNA"/>
</dbReference>
<dbReference type="EMBL" id="KP677883">
    <property type="protein sequence ID" value="AJR27630.1"/>
    <property type="molecule type" value="Genomic_DNA"/>
</dbReference>
<evidence type="ECO:0000313" key="15">
    <source>
        <dbReference type="EMBL" id="AGN48234.1"/>
    </source>
</evidence>
<dbReference type="Proteomes" id="UP000173639">
    <property type="component" value="Segment"/>
</dbReference>